<accession>A0A379MT61</accession>
<feature type="transmembrane region" description="Helical" evidence="1">
    <location>
        <begin position="21"/>
        <end position="43"/>
    </location>
</feature>
<organism evidence="2 3">
    <name type="scientific">Rikenella microfusus</name>
    <dbReference type="NCBI Taxonomy" id="28139"/>
    <lineage>
        <taxon>Bacteria</taxon>
        <taxon>Pseudomonadati</taxon>
        <taxon>Bacteroidota</taxon>
        <taxon>Bacteroidia</taxon>
        <taxon>Bacteroidales</taxon>
        <taxon>Rikenellaceae</taxon>
        <taxon>Rikenella</taxon>
    </lineage>
</organism>
<dbReference type="STRING" id="880526.GCA_000427365_01766"/>
<keyword evidence="1" id="KW-0472">Membrane</keyword>
<feature type="transmembrane region" description="Helical" evidence="1">
    <location>
        <begin position="93"/>
        <end position="118"/>
    </location>
</feature>
<keyword evidence="1" id="KW-0812">Transmembrane</keyword>
<dbReference type="OrthoDB" id="9959073at2"/>
<dbReference type="EMBL" id="UGVL01000001">
    <property type="protein sequence ID" value="SUE34818.1"/>
    <property type="molecule type" value="Genomic_DNA"/>
</dbReference>
<keyword evidence="1" id="KW-1133">Transmembrane helix</keyword>
<reference evidence="2 3" key="1">
    <citation type="submission" date="2018-06" db="EMBL/GenBank/DDBJ databases">
        <authorList>
            <consortium name="Pathogen Informatics"/>
            <person name="Doyle S."/>
        </authorList>
    </citation>
    <scope>NUCLEOTIDE SEQUENCE [LARGE SCALE GENOMIC DNA]</scope>
    <source>
        <strain evidence="2 3">NCTC11190</strain>
    </source>
</reference>
<keyword evidence="3" id="KW-1185">Reference proteome</keyword>
<evidence type="ECO:0000256" key="1">
    <source>
        <dbReference type="SAM" id="Phobius"/>
    </source>
</evidence>
<evidence type="ECO:0000313" key="3">
    <source>
        <dbReference type="Proteomes" id="UP000255233"/>
    </source>
</evidence>
<sequence length="153" mass="16648">MFREPEEPEENPFRNYRHTASVVGLPAFVSVLLLMLASVQPVMPGRIGIWVWCAAGLAVLFALLYIVGRTVVRNQTRKGNPHCATPVGRNYMLLVFVCAIAGVVGVAGLVFCVLTGRIRLHIGLLLPAMMAALTVALIVAGFIWRLLGKPRAK</sequence>
<feature type="transmembrane region" description="Helical" evidence="1">
    <location>
        <begin position="124"/>
        <end position="147"/>
    </location>
</feature>
<name>A0A379MT61_9BACT</name>
<feature type="transmembrane region" description="Helical" evidence="1">
    <location>
        <begin position="49"/>
        <end position="72"/>
    </location>
</feature>
<proteinExistence type="predicted"/>
<dbReference type="RefSeq" id="WP_027291387.1">
    <property type="nucleotide sequence ID" value="NZ_UGVL01000001.1"/>
</dbReference>
<dbReference type="Proteomes" id="UP000255233">
    <property type="component" value="Unassembled WGS sequence"/>
</dbReference>
<gene>
    <name evidence="2" type="ORF">NCTC11190_02052</name>
</gene>
<protein>
    <submittedName>
        <fullName evidence="2">Uncharacterized protein</fullName>
    </submittedName>
</protein>
<dbReference type="AlphaFoldDB" id="A0A379MT61"/>
<evidence type="ECO:0000313" key="2">
    <source>
        <dbReference type="EMBL" id="SUE34818.1"/>
    </source>
</evidence>